<organism evidence="18 19">
    <name type="scientific">Penicillium desertorum</name>
    <dbReference type="NCBI Taxonomy" id="1303715"/>
    <lineage>
        <taxon>Eukaryota</taxon>
        <taxon>Fungi</taxon>
        <taxon>Dikarya</taxon>
        <taxon>Ascomycota</taxon>
        <taxon>Pezizomycotina</taxon>
        <taxon>Eurotiomycetes</taxon>
        <taxon>Eurotiomycetidae</taxon>
        <taxon>Eurotiales</taxon>
        <taxon>Aspergillaceae</taxon>
        <taxon>Penicillium</taxon>
    </lineage>
</organism>
<feature type="transmembrane region" description="Helical" evidence="14">
    <location>
        <begin position="170"/>
        <end position="192"/>
    </location>
</feature>
<feature type="domain" description="Proliferating cell nuclear antigen PCNA C-terminal" evidence="16">
    <location>
        <begin position="713"/>
        <end position="838"/>
    </location>
</feature>
<dbReference type="GO" id="GO:0030337">
    <property type="term" value="F:DNA polymerase processivity factor activity"/>
    <property type="evidence" value="ECO:0007669"/>
    <property type="project" value="InterPro"/>
</dbReference>
<comment type="similarity">
    <text evidence="3 12">Belongs to the PCNA family.</text>
</comment>
<dbReference type="GO" id="GO:0043626">
    <property type="term" value="C:PCNA complex"/>
    <property type="evidence" value="ECO:0007669"/>
    <property type="project" value="UniProtKB-ARBA"/>
</dbReference>
<dbReference type="GO" id="GO:0006275">
    <property type="term" value="P:regulation of DNA replication"/>
    <property type="evidence" value="ECO:0007669"/>
    <property type="project" value="InterPro"/>
</dbReference>
<dbReference type="Proteomes" id="UP001147760">
    <property type="component" value="Unassembled WGS sequence"/>
</dbReference>
<evidence type="ECO:0000259" key="15">
    <source>
        <dbReference type="Pfam" id="PF00705"/>
    </source>
</evidence>
<evidence type="ECO:0000256" key="3">
    <source>
        <dbReference type="ARBA" id="ARBA00010462"/>
    </source>
</evidence>
<evidence type="ECO:0000256" key="13">
    <source>
        <dbReference type="SAM" id="MobiDB-lite"/>
    </source>
</evidence>
<feature type="domain" description="Proliferating cell nuclear antigen PCNA N-terminal" evidence="15">
    <location>
        <begin position="590"/>
        <end position="708"/>
    </location>
</feature>
<dbReference type="InterPro" id="IPR022649">
    <property type="entry name" value="Pr_cel_nuc_antig_C"/>
</dbReference>
<dbReference type="GO" id="GO:0006273">
    <property type="term" value="P:lagging strand elongation"/>
    <property type="evidence" value="ECO:0007669"/>
    <property type="project" value="UniProtKB-ARBA"/>
</dbReference>
<evidence type="ECO:0000256" key="4">
    <source>
        <dbReference type="ARBA" id="ARBA00022692"/>
    </source>
</evidence>
<comment type="caution">
    <text evidence="18">The sequence shown here is derived from an EMBL/GenBank/DDBJ whole genome shotgun (WGS) entry which is preliminary data.</text>
</comment>
<dbReference type="CDD" id="cd00577">
    <property type="entry name" value="PCNA"/>
    <property type="match status" value="1"/>
</dbReference>
<dbReference type="PANTHER" id="PTHR11352:SF0">
    <property type="entry name" value="PROLIFERATING CELL NUCLEAR ANTIGEN"/>
    <property type="match status" value="1"/>
</dbReference>
<evidence type="ECO:0000256" key="5">
    <source>
        <dbReference type="ARBA" id="ARBA00022705"/>
    </source>
</evidence>
<dbReference type="PROSITE" id="PS00293">
    <property type="entry name" value="PCNA_2"/>
    <property type="match status" value="1"/>
</dbReference>
<feature type="region of interest" description="Disordered" evidence="13">
    <location>
        <begin position="1"/>
        <end position="49"/>
    </location>
</feature>
<evidence type="ECO:0000256" key="6">
    <source>
        <dbReference type="ARBA" id="ARBA00022989"/>
    </source>
</evidence>
<evidence type="ECO:0000256" key="2">
    <source>
        <dbReference type="ARBA" id="ARBA00004308"/>
    </source>
</evidence>
<dbReference type="EMBL" id="JAPWDO010000006">
    <property type="protein sequence ID" value="KAJ5466346.1"/>
    <property type="molecule type" value="Genomic_DNA"/>
</dbReference>
<evidence type="ECO:0000256" key="9">
    <source>
        <dbReference type="ARBA" id="ARBA00023242"/>
    </source>
</evidence>
<evidence type="ECO:0000256" key="12">
    <source>
        <dbReference type="RuleBase" id="RU003671"/>
    </source>
</evidence>
<dbReference type="InterPro" id="IPR046938">
    <property type="entry name" value="DNA_clamp_sf"/>
</dbReference>
<dbReference type="OrthoDB" id="21151at2759"/>
<keyword evidence="8 14" id="KW-0472">Membrane</keyword>
<gene>
    <name evidence="18" type="ORF">N7530_010133</name>
</gene>
<dbReference type="PROSITE" id="PS01251">
    <property type="entry name" value="PCNA_1"/>
    <property type="match status" value="1"/>
</dbReference>
<evidence type="ECO:0000313" key="18">
    <source>
        <dbReference type="EMBL" id="KAJ5466346.1"/>
    </source>
</evidence>
<name>A0A9X0BJ23_9EURO</name>
<evidence type="ECO:0000313" key="19">
    <source>
        <dbReference type="Proteomes" id="UP001147760"/>
    </source>
</evidence>
<evidence type="ECO:0000259" key="16">
    <source>
        <dbReference type="Pfam" id="PF02747"/>
    </source>
</evidence>
<keyword evidence="9 11" id="KW-0539">Nucleus</keyword>
<dbReference type="GO" id="GO:0006272">
    <property type="term" value="P:leading strand elongation"/>
    <property type="evidence" value="ECO:0007669"/>
    <property type="project" value="TreeGrafter"/>
</dbReference>
<dbReference type="SUPFAM" id="SSF55979">
    <property type="entry name" value="DNA clamp"/>
    <property type="match status" value="2"/>
</dbReference>
<dbReference type="FunFam" id="3.10.150.10:FF:000006">
    <property type="entry name" value="Proliferating cell nuclear antigen"/>
    <property type="match status" value="1"/>
</dbReference>
<evidence type="ECO:0000256" key="7">
    <source>
        <dbReference type="ARBA" id="ARBA00023125"/>
    </source>
</evidence>
<accession>A0A9X0BJ23</accession>
<keyword evidence="7 12" id="KW-0238">DNA-binding</keyword>
<dbReference type="GO" id="GO:0017022">
    <property type="term" value="F:myosin binding"/>
    <property type="evidence" value="ECO:0007669"/>
    <property type="project" value="InterPro"/>
</dbReference>
<evidence type="ECO:0000256" key="10">
    <source>
        <dbReference type="ARBA" id="ARBA00054163"/>
    </source>
</evidence>
<keyword evidence="4 14" id="KW-0812">Transmembrane</keyword>
<dbReference type="GO" id="GO:0070987">
    <property type="term" value="P:error-free translesion synthesis"/>
    <property type="evidence" value="ECO:0007669"/>
    <property type="project" value="UniProtKB-ARBA"/>
</dbReference>
<sequence>MESIVYENSPLADYLEGEGGNEKSWPVEENQSDDDRTRSNFAPRGASKFQNRVRNKLPKPLNLRGTPQGELIGKLYDTCSSALNARLARSDNERFLEQFGYVIVASQLLNEHSAPSYTSAADVLSAKQPSDLPSLSTTFGIQGAIVTAATSFSIAWLLHWSRSRTGSGLSLKKVGVLLILVPAVGVLFYAFAKRQWLKYLRHQAVEAAGAFIGNAQGFDSAASASVVFIQEVELVSRGYRISTPLPPISRLEDQVQTRRCLRLRRAVSECFYSMLERYIQSQNTLRPLTDEGDLAKYYDIYDIGLEELEAVEASLSQRANEDQYSLRALRDLFGKLYSVRKSVLCCLLALSADGGGSDIARWSSAVEEMRELATVTGNSMLKMTTILNEEDRDTIPPSPLPSASPSKDHLRAQFRRLNSLSQGVRALHAKMHIASEESHANLERADPDEFEATLLTQYDSVGSDLRALLQEWEAGKAALANQHDRLSVGDRSRPPSTFLLPMSPTPSLGGSTAVEGSPTDALKALTGEGRPDLTQTYDDEEIFEAVVLPASRNKRMSLTRDERLARVREDRARQAIAREKADASTNMLKELEMASLLKRVVDAIKDLVQDCNFDCNDSGIALQAMDNSHVALVSMLLRAEGFSPYRCDRNIALGINLLSLTKVLRAAQNEDILTLKAEDSPDAVNLMFESAETDRLSEYDIKLMDIDQEHLAIPETEYAATVEMPSSEFQRICRDLNALSESVVIEASKEGVKFSCQGDIGNGSVTIRQHTNVDKPDQNVVINLSEPVALTFSLKYLVNFCKASNLSSSVVLHLSQEVPLLVEYGLGSGHLRFYLAPKIGDEE</sequence>
<feature type="region of interest" description="Disordered" evidence="13">
    <location>
        <begin position="485"/>
        <end position="533"/>
    </location>
</feature>
<evidence type="ECO:0000256" key="14">
    <source>
        <dbReference type="SAM" id="Phobius"/>
    </source>
</evidence>
<feature type="domain" description="Myosin-binding" evidence="17">
    <location>
        <begin position="152"/>
        <end position="430"/>
    </location>
</feature>
<comment type="subcellular location">
    <subcellularLocation>
        <location evidence="2">Endomembrane system</location>
    </subcellularLocation>
    <subcellularLocation>
        <location evidence="1 11">Nucleus</location>
    </subcellularLocation>
</comment>
<reference evidence="18" key="1">
    <citation type="submission" date="2022-12" db="EMBL/GenBank/DDBJ databases">
        <authorList>
            <person name="Petersen C."/>
        </authorList>
    </citation>
    <scope>NUCLEOTIDE SEQUENCE</scope>
    <source>
        <strain evidence="18">IBT 17660</strain>
    </source>
</reference>
<feature type="transmembrane region" description="Helical" evidence="14">
    <location>
        <begin position="139"/>
        <end position="158"/>
    </location>
</feature>
<evidence type="ECO:0000259" key="17">
    <source>
        <dbReference type="Pfam" id="PF12632"/>
    </source>
</evidence>
<dbReference type="HAMAP" id="MF_00317">
    <property type="entry name" value="DNApol_clamp_arch"/>
    <property type="match status" value="1"/>
</dbReference>
<comment type="function">
    <text evidence="11">This protein is an auxiliary protein of DNA polymerase delta and is involved in the control of eukaryotic DNA replication by increasing the polymerase's processivity during elongation of the leading strand.</text>
</comment>
<proteinExistence type="inferred from homology"/>
<dbReference type="PRINTS" id="PR00339">
    <property type="entry name" value="PCNACYCLIN"/>
</dbReference>
<dbReference type="NCBIfam" id="TIGR00590">
    <property type="entry name" value="pcna"/>
    <property type="match status" value="1"/>
</dbReference>
<dbReference type="InterPro" id="IPR026859">
    <property type="entry name" value="Myosin-bd"/>
</dbReference>
<protein>
    <recommendedName>
        <fullName evidence="11">DNA sliding clamp PCNA</fullName>
    </recommendedName>
</protein>
<dbReference type="FunFam" id="3.10.150.10:FF:000015">
    <property type="entry name" value="Proliferating cell nuclear antigen"/>
    <property type="match status" value="1"/>
</dbReference>
<keyword evidence="6 14" id="KW-1133">Transmembrane helix</keyword>
<dbReference type="InterPro" id="IPR000730">
    <property type="entry name" value="Pr_cel_nuc_antig"/>
</dbReference>
<dbReference type="Pfam" id="PF02747">
    <property type="entry name" value="PCNA_C"/>
    <property type="match status" value="1"/>
</dbReference>
<evidence type="ECO:0000256" key="8">
    <source>
        <dbReference type="ARBA" id="ARBA00023136"/>
    </source>
</evidence>
<evidence type="ECO:0000256" key="11">
    <source>
        <dbReference type="RuleBase" id="RU000641"/>
    </source>
</evidence>
<evidence type="ECO:0000256" key="1">
    <source>
        <dbReference type="ARBA" id="ARBA00004123"/>
    </source>
</evidence>
<dbReference type="Gene3D" id="3.10.150.10">
    <property type="entry name" value="DNA Polymerase III, subunit A, domain 2"/>
    <property type="match status" value="2"/>
</dbReference>
<reference evidence="18" key="2">
    <citation type="journal article" date="2023" name="IMA Fungus">
        <title>Comparative genomic study of the Penicillium genus elucidates a diverse pangenome and 15 lateral gene transfer events.</title>
        <authorList>
            <person name="Petersen C."/>
            <person name="Sorensen T."/>
            <person name="Nielsen M.R."/>
            <person name="Sondergaard T.E."/>
            <person name="Sorensen J.L."/>
            <person name="Fitzpatrick D.A."/>
            <person name="Frisvad J.C."/>
            <person name="Nielsen K.L."/>
        </authorList>
    </citation>
    <scope>NUCLEOTIDE SEQUENCE</scope>
    <source>
        <strain evidence="18">IBT 17660</strain>
    </source>
</reference>
<dbReference type="AlphaFoldDB" id="A0A9X0BJ23"/>
<dbReference type="InterPro" id="IPR022648">
    <property type="entry name" value="Pr_cel_nuc_antig_N"/>
</dbReference>
<dbReference type="GO" id="GO:0006298">
    <property type="term" value="P:mismatch repair"/>
    <property type="evidence" value="ECO:0007669"/>
    <property type="project" value="TreeGrafter"/>
</dbReference>
<keyword evidence="5 12" id="KW-0235">DNA replication</keyword>
<comment type="function">
    <text evidence="10">This protein is an auxiliary protein of DNA polymerase delta and is involved in the control of eukaryotic DNA replication by increasing the polymerase's processibility during elongation of the leading strand. Involved in DNA repair.</text>
</comment>
<keyword evidence="19" id="KW-1185">Reference proteome</keyword>
<dbReference type="InterPro" id="IPR022659">
    <property type="entry name" value="Pr_cel_nuc_antig_CS"/>
</dbReference>
<dbReference type="Pfam" id="PF00705">
    <property type="entry name" value="PCNA_N"/>
    <property type="match status" value="1"/>
</dbReference>
<dbReference type="GO" id="GO:0012505">
    <property type="term" value="C:endomembrane system"/>
    <property type="evidence" value="ECO:0007669"/>
    <property type="project" value="UniProtKB-SubCell"/>
</dbReference>
<dbReference type="GO" id="GO:0003677">
    <property type="term" value="F:DNA binding"/>
    <property type="evidence" value="ECO:0007669"/>
    <property type="project" value="UniProtKB-KW"/>
</dbReference>
<dbReference type="PANTHER" id="PTHR11352">
    <property type="entry name" value="PROLIFERATING CELL NUCLEAR ANTIGEN"/>
    <property type="match status" value="1"/>
</dbReference>
<dbReference type="Pfam" id="PF12632">
    <property type="entry name" value="Vezatin"/>
    <property type="match status" value="1"/>
</dbReference>